<protein>
    <submittedName>
        <fullName evidence="2">TOPRIM nucleotidyl transferase/hydrolase domain-containing protein</fullName>
    </submittedName>
</protein>
<reference evidence="2 3" key="1">
    <citation type="submission" date="2024-06" db="EMBL/GenBank/DDBJ databases">
        <title>The Natural Products Discovery Center: Release of the First 8490 Sequenced Strains for Exploring Actinobacteria Biosynthetic Diversity.</title>
        <authorList>
            <person name="Kalkreuter E."/>
            <person name="Kautsar S.A."/>
            <person name="Yang D."/>
            <person name="Bader C.D."/>
            <person name="Teijaro C.N."/>
            <person name="Fluegel L."/>
            <person name="Davis C.M."/>
            <person name="Simpson J.R."/>
            <person name="Lauterbach L."/>
            <person name="Steele A.D."/>
            <person name="Gui C."/>
            <person name="Meng S."/>
            <person name="Li G."/>
            <person name="Viehrig K."/>
            <person name="Ye F."/>
            <person name="Su P."/>
            <person name="Kiefer A.F."/>
            <person name="Nichols A."/>
            <person name="Cepeda A.J."/>
            <person name="Yan W."/>
            <person name="Fan B."/>
            <person name="Jiang Y."/>
            <person name="Adhikari A."/>
            <person name="Zheng C.-J."/>
            <person name="Schuster L."/>
            <person name="Cowan T.M."/>
            <person name="Smanski M.J."/>
            <person name="Chevrette M.G."/>
            <person name="De Carvalho L.P.S."/>
            <person name="Shen B."/>
        </authorList>
    </citation>
    <scope>NUCLEOTIDE SEQUENCE [LARGE SCALE GENOMIC DNA]</scope>
    <source>
        <strain evidence="2 3">NPDC000837</strain>
    </source>
</reference>
<organism evidence="2 3">
    <name type="scientific">Streptomyces xantholiticus</name>
    <dbReference type="NCBI Taxonomy" id="68285"/>
    <lineage>
        <taxon>Bacteria</taxon>
        <taxon>Bacillati</taxon>
        <taxon>Actinomycetota</taxon>
        <taxon>Actinomycetes</taxon>
        <taxon>Kitasatosporales</taxon>
        <taxon>Streptomycetaceae</taxon>
        <taxon>Streptomyces</taxon>
    </lineage>
</organism>
<dbReference type="Pfam" id="PF20469">
    <property type="entry name" value="OLD-like_TOPRIM"/>
    <property type="match status" value="1"/>
</dbReference>
<keyword evidence="3" id="KW-1185">Reference proteome</keyword>
<name>A0ABV1V0V8_9ACTN</name>
<evidence type="ECO:0000259" key="1">
    <source>
        <dbReference type="Pfam" id="PF20469"/>
    </source>
</evidence>
<evidence type="ECO:0000313" key="3">
    <source>
        <dbReference type="Proteomes" id="UP001445472"/>
    </source>
</evidence>
<dbReference type="EMBL" id="JBEPBX010000027">
    <property type="protein sequence ID" value="MER6616668.1"/>
    <property type="molecule type" value="Genomic_DNA"/>
</dbReference>
<gene>
    <name evidence="2" type="ORF">ABT276_25490</name>
</gene>
<accession>A0ABV1V0V8</accession>
<comment type="caution">
    <text evidence="2">The sequence shown here is derived from an EMBL/GenBank/DDBJ whole genome shotgun (WGS) entry which is preliminary data.</text>
</comment>
<keyword evidence="2" id="KW-0808">Transferase</keyword>
<dbReference type="Proteomes" id="UP001445472">
    <property type="component" value="Unassembled WGS sequence"/>
</dbReference>
<feature type="domain" description="OLD protein-like TOPRIM" evidence="1">
    <location>
        <begin position="35"/>
        <end position="84"/>
    </location>
</feature>
<evidence type="ECO:0000313" key="2">
    <source>
        <dbReference type="EMBL" id="MER6616668.1"/>
    </source>
</evidence>
<dbReference type="InterPro" id="IPR034139">
    <property type="entry name" value="TOPRIM_OLD"/>
</dbReference>
<dbReference type="GO" id="GO:0016740">
    <property type="term" value="F:transferase activity"/>
    <property type="evidence" value="ECO:0007669"/>
    <property type="project" value="UniProtKB-KW"/>
</dbReference>
<proteinExistence type="predicted"/>
<sequence>MERFGSAFAAWAAGGRAAAAAADAARELARSVGLRKIVLVEGDSDRAALEALALRLGRDLGSQGVSVVAMGGATSIGRFLGLLGPRGLDAEPAGLCDAAEEVFFRLALERAGLGPHPDRDALERRGFQVCVADLEDELIRALGPDGVEQVLTAQGDLRSFRTFQKQPAQRERPVGRQLRRFLGTTSGRKIHYGRALVEELDLGRVPQPLLRLLNGL</sequence>